<evidence type="ECO:0000313" key="6">
    <source>
        <dbReference type="EMBL" id="SAK63107.1"/>
    </source>
</evidence>
<comment type="caution">
    <text evidence="6">The sequence shown here is derived from an EMBL/GenBank/DDBJ whole genome shotgun (WGS) entry which is preliminary data.</text>
</comment>
<feature type="domain" description="Tail sheath protein subtilisin-like" evidence="4">
    <location>
        <begin position="437"/>
        <end position="544"/>
    </location>
</feature>
<dbReference type="PANTHER" id="PTHR35861:SF1">
    <property type="entry name" value="PHAGE TAIL SHEATH PROTEIN"/>
    <property type="match status" value="1"/>
</dbReference>
<dbReference type="OrthoDB" id="9767864at2"/>
<dbReference type="RefSeq" id="WP_082883278.1">
    <property type="nucleotide sequence ID" value="NZ_FCOX02000008.1"/>
</dbReference>
<feature type="compositionally biased region" description="Low complexity" evidence="3">
    <location>
        <begin position="216"/>
        <end position="230"/>
    </location>
</feature>
<evidence type="ECO:0000259" key="4">
    <source>
        <dbReference type="Pfam" id="PF04984"/>
    </source>
</evidence>
<accession>A0A158B1I1</accession>
<proteinExistence type="inferred from homology"/>
<organism evidence="6 7">
    <name type="scientific">Caballeronia calidae</name>
    <dbReference type="NCBI Taxonomy" id="1777139"/>
    <lineage>
        <taxon>Bacteria</taxon>
        <taxon>Pseudomonadati</taxon>
        <taxon>Pseudomonadota</taxon>
        <taxon>Betaproteobacteria</taxon>
        <taxon>Burkholderiales</taxon>
        <taxon>Burkholderiaceae</taxon>
        <taxon>Caballeronia</taxon>
    </lineage>
</organism>
<dbReference type="InterPro" id="IPR052042">
    <property type="entry name" value="Tail_sheath_structural"/>
</dbReference>
<dbReference type="InterPro" id="IPR020287">
    <property type="entry name" value="Tail_sheath_C"/>
</dbReference>
<dbReference type="AlphaFoldDB" id="A0A158B1I1"/>
<dbReference type="Gene3D" id="3.40.50.11780">
    <property type="match status" value="1"/>
</dbReference>
<dbReference type="EMBL" id="FCOX02000008">
    <property type="protein sequence ID" value="SAK63107.1"/>
    <property type="molecule type" value="Genomic_DNA"/>
</dbReference>
<keyword evidence="7" id="KW-1185">Reference proteome</keyword>
<evidence type="ECO:0000313" key="7">
    <source>
        <dbReference type="Proteomes" id="UP000071859"/>
    </source>
</evidence>
<dbReference type="Proteomes" id="UP000071859">
    <property type="component" value="Unassembled WGS sequence"/>
</dbReference>
<keyword evidence="2" id="KW-0175">Coiled coil</keyword>
<dbReference type="SUPFAM" id="SSF57997">
    <property type="entry name" value="Tropomyosin"/>
    <property type="match status" value="1"/>
</dbReference>
<feature type="region of interest" description="Disordered" evidence="3">
    <location>
        <begin position="216"/>
        <end position="238"/>
    </location>
</feature>
<evidence type="ECO:0000256" key="1">
    <source>
        <dbReference type="ARBA" id="ARBA00008005"/>
    </source>
</evidence>
<gene>
    <name evidence="6" type="ORF">AWB78_02114</name>
</gene>
<dbReference type="Pfam" id="PF04984">
    <property type="entry name" value="Phage_sheath_1"/>
    <property type="match status" value="1"/>
</dbReference>
<dbReference type="InterPro" id="IPR035089">
    <property type="entry name" value="Phage_sheath_subtilisin"/>
</dbReference>
<feature type="coiled-coil region" evidence="2">
    <location>
        <begin position="100"/>
        <end position="191"/>
    </location>
</feature>
<evidence type="ECO:0000256" key="3">
    <source>
        <dbReference type="SAM" id="MobiDB-lite"/>
    </source>
</evidence>
<reference evidence="6" key="1">
    <citation type="submission" date="2016-01" db="EMBL/GenBank/DDBJ databases">
        <authorList>
            <person name="Peeters C."/>
        </authorList>
    </citation>
    <scope>NUCLEOTIDE SEQUENCE</scope>
    <source>
        <strain evidence="6">LMG 29321</strain>
    </source>
</reference>
<evidence type="ECO:0000256" key="2">
    <source>
        <dbReference type="SAM" id="Coils"/>
    </source>
</evidence>
<feature type="domain" description="Tail sheath protein C-terminal" evidence="5">
    <location>
        <begin position="547"/>
        <end position="653"/>
    </location>
</feature>
<protein>
    <submittedName>
        <fullName evidence="6">Phage tail sheath protein</fullName>
    </submittedName>
</protein>
<dbReference type="PANTHER" id="PTHR35861">
    <property type="match status" value="1"/>
</dbReference>
<evidence type="ECO:0000259" key="5">
    <source>
        <dbReference type="Pfam" id="PF17482"/>
    </source>
</evidence>
<comment type="similarity">
    <text evidence="1">Belongs to the myoviridae tail sheath protein family.</text>
</comment>
<sequence>MSSATYLAPGVYVEEVPSAQQPIAGVGTNVVGLIGIVPPTIYLPVPNPDYDPVAARAALELEAISARRAALDPGKPEHAGEIATLDEERERRIASLRGTAQELKTKLGLAQTRLASAKADLDKATSERDDAQKALQPLETDFESASAEDKPAKQTALEAARTTLANKETALRKITSRHGAADNDIARLQRELDETSALLPAEAGAEGAAAKPAEAAAAASAPAGGTETAAVSTPSADNDPLARELGYFDADAKPDDSALAPSILRPYILQAFTLKADACDTKLCTNFTEYTERFGTFSAYRDDPVRPPADPDHPDAPDNPDKWIFRPCHPGHHALTHAVNGFFKNGGTKAFVARIERMDQLDRVLQNFRSIDDIAIIAAPGLPRTPGTWEALMSHAENRENCFAILDTPEEVADARGDLDIGQLEYSGTNSILPRVCKSAALYFPHIEVSDPAKELQDTDPGRRVAAKYRGRTYVPPSGHLAGIYALTDTQRGVHKAPANVAVRGALEVKYYISKPLQEMLNPHGVNAIRIMSNTVTVWGARTMGGDKNGEWKYINVRRLFLFLQKSIEEGTQWIVFEPNDEALWGKIRLNITAFLTNVWRTGALFGTTPEQSFYVKCDAELNPPAVRDVGQVVTEIGVAIVRPAEFVIFRITQSTGMINA</sequence>
<name>A0A158B1I1_9BURK</name>
<dbReference type="Pfam" id="PF17482">
    <property type="entry name" value="Phage_sheath_1C"/>
    <property type="match status" value="1"/>
</dbReference>